<accession>A0A1X9T3P9</accession>
<evidence type="ECO:0000313" key="1">
    <source>
        <dbReference type="EMBL" id="ARR03063.1"/>
    </source>
</evidence>
<dbReference type="Pfam" id="PF26373">
    <property type="entry name" value="MamC"/>
    <property type="match status" value="1"/>
</dbReference>
<organism evidence="1 2">
    <name type="scientific">Campylobacter vicugnae</name>
    <dbReference type="NCBI Taxonomy" id="1660076"/>
    <lineage>
        <taxon>Bacteria</taxon>
        <taxon>Pseudomonadati</taxon>
        <taxon>Campylobacterota</taxon>
        <taxon>Epsilonproteobacteria</taxon>
        <taxon>Campylobacterales</taxon>
        <taxon>Campylobacteraceae</taxon>
        <taxon>Campylobacter</taxon>
    </lineage>
</organism>
<dbReference type="STRING" id="1660074.CVIC8964_1695"/>
<evidence type="ECO:0000313" key="2">
    <source>
        <dbReference type="Proteomes" id="UP000194265"/>
    </source>
</evidence>
<proteinExistence type="predicted"/>
<sequence>MINTGAPRSVSGHAVSGAILALMASGAYQYAKLKDGQITQDEAIKTTIKSALEGAAIGACAIAASNTIGNPNKSTSTKIVEAATYIAIGGAFVYGVQNAFKPKECKILKNQQKRLNNDQQ</sequence>
<dbReference type="InterPro" id="IPR058956">
    <property type="entry name" value="MamC"/>
</dbReference>
<gene>
    <name evidence="1" type="ORF">CVIC8964_1695</name>
</gene>
<reference evidence="1 2" key="1">
    <citation type="journal article" date="2017" name="Genome Biol. Evol.">
        <title>Comparative Genomic Analysis Identifies a Campylobacter Clade Deficient in Selenium Metabolism.</title>
        <authorList>
            <person name="Miller W.G."/>
            <person name="Yee E."/>
            <person name="Lopes B.S."/>
            <person name="Chapman M.H."/>
            <person name="Huynh S."/>
            <person name="Bono J.L."/>
            <person name="Parker C.T."/>
            <person name="Strachan N.J.C."/>
            <person name="Forbes K.J."/>
        </authorList>
    </citation>
    <scope>NUCLEOTIDE SEQUENCE [LARGE SCALE GENOMIC DNA]</scope>
    <source>
        <strain evidence="1 2">RM8964</strain>
    </source>
</reference>
<dbReference type="Proteomes" id="UP000194265">
    <property type="component" value="Chromosome"/>
</dbReference>
<protein>
    <submittedName>
        <fullName evidence="1">Uncharacterized protein</fullName>
    </submittedName>
</protein>
<dbReference type="RefSeq" id="WP_086249106.1">
    <property type="nucleotide sequence ID" value="NZ_CP018791.1"/>
</dbReference>
<dbReference type="OrthoDB" id="5327756at2"/>
<dbReference type="EMBL" id="CP018791">
    <property type="protein sequence ID" value="ARR03063.1"/>
    <property type="molecule type" value="Genomic_DNA"/>
</dbReference>
<name>A0A1X9T3P9_9BACT</name>
<dbReference type="AlphaFoldDB" id="A0A1X9T3P9"/>